<gene>
    <name evidence="2" type="ORF">FLP30_09030</name>
</gene>
<proteinExistence type="predicted"/>
<name>A0A5C1YRK4_9PROT</name>
<dbReference type="OrthoDB" id="6444802at2"/>
<evidence type="ECO:0000313" key="3">
    <source>
        <dbReference type="Proteomes" id="UP000324536"/>
    </source>
</evidence>
<organism evidence="2 3">
    <name type="scientific">Acetobacter vaccinii</name>
    <dbReference type="NCBI Taxonomy" id="2592655"/>
    <lineage>
        <taxon>Bacteria</taxon>
        <taxon>Pseudomonadati</taxon>
        <taxon>Pseudomonadota</taxon>
        <taxon>Alphaproteobacteria</taxon>
        <taxon>Acetobacterales</taxon>
        <taxon>Acetobacteraceae</taxon>
        <taxon>Acetobacter</taxon>
    </lineage>
</organism>
<evidence type="ECO:0000313" key="2">
    <source>
        <dbReference type="EMBL" id="QEO17859.1"/>
    </source>
</evidence>
<dbReference type="Pfam" id="PF22479">
    <property type="entry name" value="Pam3_gp18"/>
    <property type="match status" value="1"/>
</dbReference>
<dbReference type="EMBL" id="CP043506">
    <property type="protein sequence ID" value="QEO17859.1"/>
    <property type="molecule type" value="Genomic_DNA"/>
</dbReference>
<feature type="domain" description="Cyanophage baseplate Pam3 plug gp18" evidence="1">
    <location>
        <begin position="6"/>
        <end position="98"/>
    </location>
</feature>
<dbReference type="KEGG" id="acek:FLP30_09030"/>
<dbReference type="Proteomes" id="UP000324536">
    <property type="component" value="Chromosome"/>
</dbReference>
<dbReference type="RefSeq" id="WP_149279535.1">
    <property type="nucleotide sequence ID" value="NZ_CP043506.1"/>
</dbReference>
<reference evidence="2 3" key="1">
    <citation type="submission" date="2019-09" db="EMBL/GenBank/DDBJ databases">
        <title>Genome sequencing of strain KACC 21233.</title>
        <authorList>
            <person name="Heo J."/>
            <person name="Kim S.-J."/>
            <person name="Kim J.-S."/>
            <person name="Hong S.-B."/>
            <person name="Kwon S.-W."/>
        </authorList>
    </citation>
    <scope>NUCLEOTIDE SEQUENCE [LARGE SCALE GENOMIC DNA]</scope>
    <source>
        <strain evidence="2 3">KACC 21233</strain>
    </source>
</reference>
<sequence>MTDLVTIPLNAVANQTVQVPLSGYAVQLDIKQRSTGLYMDVYLDGTLMLAGVLCQNCTWIVRDAYRGFPGDMAFVDTQGSEDPQYSGLNDRWVLYYLEGAV</sequence>
<evidence type="ECO:0000259" key="1">
    <source>
        <dbReference type="Pfam" id="PF22479"/>
    </source>
</evidence>
<dbReference type="InterPro" id="IPR054252">
    <property type="entry name" value="Pam3_gp18"/>
</dbReference>
<dbReference type="AlphaFoldDB" id="A0A5C1YRK4"/>
<accession>A0A5C1YRK4</accession>
<keyword evidence="3" id="KW-1185">Reference proteome</keyword>
<protein>
    <recommendedName>
        <fullName evidence="1">Cyanophage baseplate Pam3 plug gp18 domain-containing protein</fullName>
    </recommendedName>
</protein>